<name>A0A8X8CM11_POPTO</name>
<reference evidence="2" key="1">
    <citation type="journal article" date="2020" name="bioRxiv">
        <title>Hybrid origin of Populus tomentosa Carr. identified through genome sequencing and phylogenomic analysis.</title>
        <authorList>
            <person name="An X."/>
            <person name="Gao K."/>
            <person name="Chen Z."/>
            <person name="Li J."/>
            <person name="Yang X."/>
            <person name="Yang X."/>
            <person name="Zhou J."/>
            <person name="Guo T."/>
            <person name="Zhao T."/>
            <person name="Huang S."/>
            <person name="Miao D."/>
            <person name="Khan W.U."/>
            <person name="Rao P."/>
            <person name="Ye M."/>
            <person name="Lei B."/>
            <person name="Liao W."/>
            <person name="Wang J."/>
            <person name="Ji L."/>
            <person name="Li Y."/>
            <person name="Guo B."/>
            <person name="Mustafa N.S."/>
            <person name="Li S."/>
            <person name="Yun Q."/>
            <person name="Keller S.R."/>
            <person name="Mao J."/>
            <person name="Zhang R."/>
            <person name="Strauss S.H."/>
        </authorList>
    </citation>
    <scope>NUCLEOTIDE SEQUENCE</scope>
    <source>
        <strain evidence="2">GM15</strain>
        <tissue evidence="2">Leaf</tissue>
    </source>
</reference>
<evidence type="ECO:0000313" key="2">
    <source>
        <dbReference type="EMBL" id="KAG6758959.1"/>
    </source>
</evidence>
<sequence>MSRMVGGVNMSSNSNTKSSDKRKERGPSKDQLLESMSTKSDFSSLHMDQQGCNIPEIVVELHLILGVSIDDDFYEFATEYLSLKRKPEMWFSMGVLEEKLKWLK</sequence>
<keyword evidence="3" id="KW-1185">Reference proteome</keyword>
<dbReference type="Proteomes" id="UP000886885">
    <property type="component" value="Chromosome 10A"/>
</dbReference>
<proteinExistence type="predicted"/>
<protein>
    <submittedName>
        <fullName evidence="2">Uncharacterized protein</fullName>
    </submittedName>
</protein>
<dbReference type="OrthoDB" id="10454361at2759"/>
<gene>
    <name evidence="2" type="ORF">POTOM_035422</name>
</gene>
<evidence type="ECO:0000313" key="3">
    <source>
        <dbReference type="Proteomes" id="UP000886885"/>
    </source>
</evidence>
<comment type="caution">
    <text evidence="2">The sequence shown here is derived from an EMBL/GenBank/DDBJ whole genome shotgun (WGS) entry which is preliminary data.</text>
</comment>
<accession>A0A8X8CM11</accession>
<dbReference type="EMBL" id="JAAWWB010000019">
    <property type="protein sequence ID" value="KAG6758959.1"/>
    <property type="molecule type" value="Genomic_DNA"/>
</dbReference>
<dbReference type="AlphaFoldDB" id="A0A8X8CM11"/>
<organism evidence="2 3">
    <name type="scientific">Populus tomentosa</name>
    <name type="common">Chinese white poplar</name>
    <dbReference type="NCBI Taxonomy" id="118781"/>
    <lineage>
        <taxon>Eukaryota</taxon>
        <taxon>Viridiplantae</taxon>
        <taxon>Streptophyta</taxon>
        <taxon>Embryophyta</taxon>
        <taxon>Tracheophyta</taxon>
        <taxon>Spermatophyta</taxon>
        <taxon>Magnoliopsida</taxon>
        <taxon>eudicotyledons</taxon>
        <taxon>Gunneridae</taxon>
        <taxon>Pentapetalae</taxon>
        <taxon>rosids</taxon>
        <taxon>fabids</taxon>
        <taxon>Malpighiales</taxon>
        <taxon>Salicaceae</taxon>
        <taxon>Saliceae</taxon>
        <taxon>Populus</taxon>
    </lineage>
</organism>
<feature type="region of interest" description="Disordered" evidence="1">
    <location>
        <begin position="1"/>
        <end position="39"/>
    </location>
</feature>
<feature type="compositionally biased region" description="Basic and acidic residues" evidence="1">
    <location>
        <begin position="18"/>
        <end position="32"/>
    </location>
</feature>
<evidence type="ECO:0000256" key="1">
    <source>
        <dbReference type="SAM" id="MobiDB-lite"/>
    </source>
</evidence>